<organism evidence="1 2">
    <name type="scientific">Panagrolaimus sp. ES5</name>
    <dbReference type="NCBI Taxonomy" id="591445"/>
    <lineage>
        <taxon>Eukaryota</taxon>
        <taxon>Metazoa</taxon>
        <taxon>Ecdysozoa</taxon>
        <taxon>Nematoda</taxon>
        <taxon>Chromadorea</taxon>
        <taxon>Rhabditida</taxon>
        <taxon>Tylenchina</taxon>
        <taxon>Panagrolaimomorpha</taxon>
        <taxon>Panagrolaimoidea</taxon>
        <taxon>Panagrolaimidae</taxon>
        <taxon>Panagrolaimus</taxon>
    </lineage>
</organism>
<name>A0AC34F6F2_9BILA</name>
<evidence type="ECO:0000313" key="1">
    <source>
        <dbReference type="Proteomes" id="UP000887579"/>
    </source>
</evidence>
<sequence length="318" mass="37335">MSFVSVEDTPKLYTAKKEYTIDKEFFINRNSFTSKYETVEGMPNVGWQFDTHKKRVSRAERQCQWGMHLIVKTDVDIECEVSFEIGSVIKHFSDYISTSAGSQRIGTDEFILHDELFSMKPKLFHNNKVTLTVKATFCYTCQEDQRAYELVPMIQAHDWFQNLGEKDFKFTVGNESVEIHKFFLTAQSPVFEAMLKHENLKETQTGEIKIIDFKFATVNAFFEFCYGKDIADFMRSTENAIELLMFADKYDMKNLKVSFAEYYSKKLTKENVMDIYKVVRETNAPKLEEVCYNFINSFSRKKRREILNGFPDISRLFI</sequence>
<reference evidence="2" key="1">
    <citation type="submission" date="2022-11" db="UniProtKB">
        <authorList>
            <consortium name="WormBaseParasite"/>
        </authorList>
    </citation>
    <scope>IDENTIFICATION</scope>
</reference>
<evidence type="ECO:0000313" key="2">
    <source>
        <dbReference type="WBParaSite" id="ES5_v2.g12791.t1"/>
    </source>
</evidence>
<proteinExistence type="predicted"/>
<dbReference type="WBParaSite" id="ES5_v2.g12791.t1">
    <property type="protein sequence ID" value="ES5_v2.g12791.t1"/>
    <property type="gene ID" value="ES5_v2.g12791"/>
</dbReference>
<accession>A0AC34F6F2</accession>
<dbReference type="Proteomes" id="UP000887579">
    <property type="component" value="Unplaced"/>
</dbReference>
<protein>
    <submittedName>
        <fullName evidence="2">BTB domain-containing protein</fullName>
    </submittedName>
</protein>